<organism evidence="1 2">
    <name type="scientific">Clostridium beijerinckii</name>
    <name type="common">Clostridium MP</name>
    <dbReference type="NCBI Taxonomy" id="1520"/>
    <lineage>
        <taxon>Bacteria</taxon>
        <taxon>Bacillati</taxon>
        <taxon>Bacillota</taxon>
        <taxon>Clostridia</taxon>
        <taxon>Eubacteriales</taxon>
        <taxon>Clostridiaceae</taxon>
        <taxon>Clostridium</taxon>
    </lineage>
</organism>
<dbReference type="Proteomes" id="UP001193748">
    <property type="component" value="Unassembled WGS sequence"/>
</dbReference>
<dbReference type="AlphaFoldDB" id="A0AAX0B0N1"/>
<sequence>MSTIINLNTTTNLERLKLALNNKAYYSDDEYKLFLEENGLYPDDKYVKDTMEIELLETQVAILETLSNDVDLMRRIVVEEVGLTTDQAYLHLEKRIKSLNEKILTLKEMKETQEDYSNVRPMFFN</sequence>
<gene>
    <name evidence="1" type="ORF">B0H41_002549</name>
</gene>
<protein>
    <submittedName>
        <fullName evidence="1">Uncharacterized protein</fullName>
    </submittedName>
</protein>
<dbReference type="EMBL" id="JABSWW010000001">
    <property type="protein sequence ID" value="NRT88870.1"/>
    <property type="molecule type" value="Genomic_DNA"/>
</dbReference>
<reference evidence="1" key="1">
    <citation type="submission" date="2020-05" db="EMBL/GenBank/DDBJ databases">
        <authorList>
            <person name="Brown S."/>
            <person name="Huntemann M."/>
            <person name="Clum A."/>
            <person name="Spunde A."/>
            <person name="Palaniappan K."/>
            <person name="Ritter S."/>
            <person name="Mikhailova N."/>
            <person name="Chen I.-M."/>
            <person name="Stamatis D."/>
            <person name="Reddy T."/>
            <person name="O'Malley R."/>
            <person name="Daum C."/>
            <person name="Shapiro N."/>
            <person name="Ivanova N."/>
            <person name="Kyrpides N."/>
            <person name="Woyke T."/>
        </authorList>
    </citation>
    <scope>NUCLEOTIDE SEQUENCE</scope>
    <source>
        <strain evidence="1">DJ080</strain>
    </source>
</reference>
<comment type="caution">
    <text evidence="1">The sequence shown here is derived from an EMBL/GenBank/DDBJ whole genome shotgun (WGS) entry which is preliminary data.</text>
</comment>
<name>A0AAX0B0N1_CLOBE</name>
<dbReference type="RefSeq" id="WP_173710997.1">
    <property type="nucleotide sequence ID" value="NZ_JABSWW010000001.1"/>
</dbReference>
<evidence type="ECO:0000313" key="1">
    <source>
        <dbReference type="EMBL" id="NRT88870.1"/>
    </source>
</evidence>
<proteinExistence type="predicted"/>
<accession>A0AAX0B0N1</accession>
<evidence type="ECO:0000313" key="2">
    <source>
        <dbReference type="Proteomes" id="UP001193748"/>
    </source>
</evidence>
<reference evidence="1" key="2">
    <citation type="journal article" date="2022" name="Nat. Biotechnol.">
        <title>Carbon-negative production of acetone and isopropanol by gas fermentation at industrial pilot scale.</title>
        <authorList>
            <person name="Liew F.E."/>
            <person name="Nogle R."/>
            <person name="Abdalla T."/>
            <person name="Rasor B.J."/>
            <person name="Canter C."/>
            <person name="Jensen R.O."/>
            <person name="Wang L."/>
            <person name="Strutz J."/>
            <person name="Chirania P."/>
            <person name="De Tissera S."/>
            <person name="Mueller A.P."/>
            <person name="Ruan Z."/>
            <person name="Gao A."/>
            <person name="Tran L."/>
            <person name="Engle N.L."/>
            <person name="Bromley J.C."/>
            <person name="Daniell J."/>
            <person name="Conrado R."/>
            <person name="Tschaplinski T.J."/>
            <person name="Giannone R.J."/>
            <person name="Hettich R.L."/>
            <person name="Karim A.S."/>
            <person name="Simpson S.D."/>
            <person name="Brown S.D."/>
            <person name="Leang C."/>
            <person name="Jewett M.C."/>
            <person name="Kopke M."/>
        </authorList>
    </citation>
    <scope>NUCLEOTIDE SEQUENCE</scope>
    <source>
        <strain evidence="1">DJ080</strain>
    </source>
</reference>